<dbReference type="EMBL" id="CP017305">
    <property type="protein sequence ID" value="AOS85001.1"/>
    <property type="molecule type" value="Genomic_DNA"/>
</dbReference>
<name>A0A1D8D335_CHLLM</name>
<dbReference type="KEGG" id="clz:BIU88_03855"/>
<evidence type="ECO:0000256" key="4">
    <source>
        <dbReference type="PROSITE-ProRule" id="PRU00433"/>
    </source>
</evidence>
<evidence type="ECO:0000256" key="1">
    <source>
        <dbReference type="ARBA" id="ARBA00022617"/>
    </source>
</evidence>
<dbReference type="STRING" id="274537.BIU88_03855"/>
<dbReference type="OrthoDB" id="595375at2"/>
<sequence>MKRQTVFLVVVLLFFSIPVVAPFGVARGGAPQGVPGGAGIDGEAVYRSHCLVCHSLAPPPKAAPPIKGLAKHYREAFASREAGVAYMKAFMKKPDASKAICHKEAIERFGLMPAMTLPDDELQAVAAWIWDQFDPAMTGGH</sequence>
<evidence type="ECO:0000313" key="6">
    <source>
        <dbReference type="EMBL" id="AOS85001.1"/>
    </source>
</evidence>
<dbReference type="Pfam" id="PF13442">
    <property type="entry name" value="Cytochrome_CBB3"/>
    <property type="match status" value="1"/>
</dbReference>
<dbReference type="AlphaFoldDB" id="A0A1D8D335"/>
<keyword evidence="3 4" id="KW-0408">Iron</keyword>
<keyword evidence="2 4" id="KW-0479">Metal-binding</keyword>
<dbReference type="SUPFAM" id="SSF46626">
    <property type="entry name" value="Cytochrome c"/>
    <property type="match status" value="1"/>
</dbReference>
<accession>A0A1D8D335</accession>
<dbReference type="GO" id="GO:0046872">
    <property type="term" value="F:metal ion binding"/>
    <property type="evidence" value="ECO:0007669"/>
    <property type="project" value="UniProtKB-KW"/>
</dbReference>
<dbReference type="GO" id="GO:0020037">
    <property type="term" value="F:heme binding"/>
    <property type="evidence" value="ECO:0007669"/>
    <property type="project" value="InterPro"/>
</dbReference>
<keyword evidence="1 4" id="KW-0349">Heme</keyword>
<evidence type="ECO:0000256" key="3">
    <source>
        <dbReference type="ARBA" id="ARBA00023004"/>
    </source>
</evidence>
<dbReference type="Proteomes" id="UP000095185">
    <property type="component" value="Chromosome"/>
</dbReference>
<dbReference type="Gene3D" id="1.10.760.10">
    <property type="entry name" value="Cytochrome c-like domain"/>
    <property type="match status" value="1"/>
</dbReference>
<gene>
    <name evidence="6" type="ORF">BIU88_03855</name>
</gene>
<proteinExistence type="predicted"/>
<dbReference type="InterPro" id="IPR036909">
    <property type="entry name" value="Cyt_c-like_dom_sf"/>
</dbReference>
<keyword evidence="7" id="KW-1185">Reference proteome</keyword>
<reference evidence="6" key="1">
    <citation type="submission" date="2016-09" db="EMBL/GenBank/DDBJ databases">
        <title>Genome sequence of Chlorobaculum limnaeum.</title>
        <authorList>
            <person name="Liu Z."/>
            <person name="Tank M."/>
            <person name="Bryant D.A."/>
        </authorList>
    </citation>
    <scope>NUCLEOTIDE SEQUENCE [LARGE SCALE GENOMIC DNA]</scope>
    <source>
        <strain evidence="6">DSM 1677</strain>
    </source>
</reference>
<dbReference type="GO" id="GO:0009055">
    <property type="term" value="F:electron transfer activity"/>
    <property type="evidence" value="ECO:0007669"/>
    <property type="project" value="InterPro"/>
</dbReference>
<organism evidence="6 7">
    <name type="scientific">Chlorobaculum limnaeum</name>
    <dbReference type="NCBI Taxonomy" id="274537"/>
    <lineage>
        <taxon>Bacteria</taxon>
        <taxon>Pseudomonadati</taxon>
        <taxon>Chlorobiota</taxon>
        <taxon>Chlorobiia</taxon>
        <taxon>Chlorobiales</taxon>
        <taxon>Chlorobiaceae</taxon>
        <taxon>Chlorobaculum</taxon>
    </lineage>
</organism>
<evidence type="ECO:0000313" key="7">
    <source>
        <dbReference type="Proteomes" id="UP000095185"/>
    </source>
</evidence>
<protein>
    <recommendedName>
        <fullName evidence="5">Cytochrome c domain-containing protein</fullName>
    </recommendedName>
</protein>
<feature type="domain" description="Cytochrome c" evidence="5">
    <location>
        <begin position="37"/>
        <end position="133"/>
    </location>
</feature>
<dbReference type="PROSITE" id="PS51007">
    <property type="entry name" value="CYTC"/>
    <property type="match status" value="1"/>
</dbReference>
<dbReference type="InterPro" id="IPR009056">
    <property type="entry name" value="Cyt_c-like_dom"/>
</dbReference>
<evidence type="ECO:0000256" key="2">
    <source>
        <dbReference type="ARBA" id="ARBA00022723"/>
    </source>
</evidence>
<evidence type="ECO:0000259" key="5">
    <source>
        <dbReference type="PROSITE" id="PS51007"/>
    </source>
</evidence>